<dbReference type="Pfam" id="PF26002">
    <property type="entry name" value="Beta-barrel_AprE"/>
    <property type="match status" value="1"/>
</dbReference>
<comment type="subcellular location">
    <subcellularLocation>
        <location evidence="1 9">Cell inner membrane</location>
        <topology evidence="1 9">Single-pass membrane protein</topology>
    </subcellularLocation>
</comment>
<dbReference type="EMBL" id="CP146275">
    <property type="protein sequence ID" value="WWT34594.1"/>
    <property type="molecule type" value="Genomic_DNA"/>
</dbReference>
<dbReference type="PRINTS" id="PR01490">
    <property type="entry name" value="RTXTOXIND"/>
</dbReference>
<feature type="domain" description="AprE-like long alpha-helical hairpin" evidence="11">
    <location>
        <begin position="106"/>
        <end position="293"/>
    </location>
</feature>
<comment type="similarity">
    <text evidence="2 9">Belongs to the membrane fusion protein (MFP) (TC 8.A.1) family.</text>
</comment>
<keyword evidence="10" id="KW-0175">Coiled coil</keyword>
<dbReference type="InterPro" id="IPR058781">
    <property type="entry name" value="HH_AprE-like"/>
</dbReference>
<name>A0ABZ2I412_9HYPH</name>
<evidence type="ECO:0000256" key="2">
    <source>
        <dbReference type="ARBA" id="ARBA00009477"/>
    </source>
</evidence>
<dbReference type="InterPro" id="IPR050739">
    <property type="entry name" value="MFP"/>
</dbReference>
<feature type="coiled-coil region" evidence="10">
    <location>
        <begin position="259"/>
        <end position="300"/>
    </location>
</feature>
<dbReference type="Proteomes" id="UP001369958">
    <property type="component" value="Chromosome"/>
</dbReference>
<keyword evidence="8 9" id="KW-0472">Membrane</keyword>
<keyword evidence="4 9" id="KW-1003">Cell membrane</keyword>
<evidence type="ECO:0000256" key="1">
    <source>
        <dbReference type="ARBA" id="ARBA00004377"/>
    </source>
</evidence>
<evidence type="ECO:0000256" key="8">
    <source>
        <dbReference type="ARBA" id="ARBA00023136"/>
    </source>
</evidence>
<dbReference type="Gene3D" id="2.40.30.170">
    <property type="match status" value="1"/>
</dbReference>
<evidence type="ECO:0000256" key="6">
    <source>
        <dbReference type="ARBA" id="ARBA00022692"/>
    </source>
</evidence>
<accession>A0ABZ2I412</accession>
<organism evidence="13 14">
    <name type="scientific">Pelagibacterium nitratireducens</name>
    <dbReference type="NCBI Taxonomy" id="1046114"/>
    <lineage>
        <taxon>Bacteria</taxon>
        <taxon>Pseudomonadati</taxon>
        <taxon>Pseudomonadota</taxon>
        <taxon>Alphaproteobacteria</taxon>
        <taxon>Hyphomicrobiales</taxon>
        <taxon>Devosiaceae</taxon>
        <taxon>Pelagibacterium</taxon>
    </lineage>
</organism>
<sequence length="446" mass="48090">MTSIDAGPLSAGRRRRGRAEESTYSLGLRIAVSAFFGFLLVGVVGGWAATATLTGAVIAPGTVAVGQHVKEVQHRDGGIVGEIAVQEGDFVEAGEVLLRLSDVETRAERSIVLSQLYELQGRAARLLSERDGLTEIDFSTVLAAEGPARSAIIGGETTLFVGNLLARARQKEQLELQLGQLSQEIVGLESQLGALNEEIELVSTEHARLEELATAGLIEGARVYAINREIARLTGERGEALANMARAEGRMSEVRLQIIATDETARNEAQRELRVVQAQITELSERLLSAEDRLDRVDIRSPIAGIVNEMNVTTVGGVITPAQTLVTIVPDDADLKIEMRLSIVDVDQVSVGQPVKLRFSAFNQRTTPELEGEIVHVSAAAQRDSATGELFYLGEVEITDDIGKLGNVTLIPGMPVEVFAQTAEMTALSYLVKPFLDQAARAFREE</sequence>
<dbReference type="PANTHER" id="PTHR30386:SF17">
    <property type="entry name" value="ALKALINE PROTEASE SECRETION PROTEIN APRE"/>
    <property type="match status" value="1"/>
</dbReference>
<gene>
    <name evidence="13" type="ORF">V6617_09045</name>
</gene>
<evidence type="ECO:0000259" key="11">
    <source>
        <dbReference type="Pfam" id="PF25994"/>
    </source>
</evidence>
<evidence type="ECO:0000259" key="12">
    <source>
        <dbReference type="Pfam" id="PF26002"/>
    </source>
</evidence>
<proteinExistence type="inferred from homology"/>
<keyword evidence="7 9" id="KW-1133">Transmembrane helix</keyword>
<evidence type="ECO:0000256" key="3">
    <source>
        <dbReference type="ARBA" id="ARBA00022448"/>
    </source>
</evidence>
<feature type="transmembrane region" description="Helical" evidence="9">
    <location>
        <begin position="23"/>
        <end position="48"/>
    </location>
</feature>
<evidence type="ECO:0000313" key="14">
    <source>
        <dbReference type="Proteomes" id="UP001369958"/>
    </source>
</evidence>
<dbReference type="PANTHER" id="PTHR30386">
    <property type="entry name" value="MEMBRANE FUSION SUBUNIT OF EMRAB-TOLC MULTIDRUG EFFLUX PUMP"/>
    <property type="match status" value="1"/>
</dbReference>
<evidence type="ECO:0000256" key="4">
    <source>
        <dbReference type="ARBA" id="ARBA00022475"/>
    </source>
</evidence>
<evidence type="ECO:0000256" key="10">
    <source>
        <dbReference type="SAM" id="Coils"/>
    </source>
</evidence>
<evidence type="ECO:0000313" key="13">
    <source>
        <dbReference type="EMBL" id="WWT34594.1"/>
    </source>
</evidence>
<dbReference type="SUPFAM" id="SSF111369">
    <property type="entry name" value="HlyD-like secretion proteins"/>
    <property type="match status" value="1"/>
</dbReference>
<protein>
    <recommendedName>
        <fullName evidence="9">Membrane fusion protein (MFP) family protein</fullName>
    </recommendedName>
</protein>
<evidence type="ECO:0000256" key="7">
    <source>
        <dbReference type="ARBA" id="ARBA00022989"/>
    </source>
</evidence>
<dbReference type="InterPro" id="IPR010129">
    <property type="entry name" value="T1SS_HlyD"/>
</dbReference>
<feature type="domain" description="AprE-like beta-barrel" evidence="12">
    <location>
        <begin position="336"/>
        <end position="422"/>
    </location>
</feature>
<keyword evidence="3 9" id="KW-0813">Transport</keyword>
<keyword evidence="5 9" id="KW-0997">Cell inner membrane</keyword>
<feature type="coiled-coil region" evidence="10">
    <location>
        <begin position="171"/>
        <end position="212"/>
    </location>
</feature>
<reference evidence="13 14" key="1">
    <citation type="submission" date="2024-02" db="EMBL/GenBank/DDBJ databases">
        <title>Complete genome sequence of Pelagibacterium nitratireducens ZH15.</title>
        <authorList>
            <person name="Zhao L.H."/>
        </authorList>
    </citation>
    <scope>NUCLEOTIDE SEQUENCE [LARGE SCALE GENOMIC DNA]</scope>
    <source>
        <strain evidence="13 14">ZH15</strain>
    </source>
</reference>
<keyword evidence="6 9" id="KW-0812">Transmembrane</keyword>
<evidence type="ECO:0000256" key="9">
    <source>
        <dbReference type="RuleBase" id="RU365093"/>
    </source>
</evidence>
<keyword evidence="14" id="KW-1185">Reference proteome</keyword>
<dbReference type="InterPro" id="IPR058982">
    <property type="entry name" value="Beta-barrel_AprE"/>
</dbReference>
<dbReference type="RefSeq" id="WP_338610590.1">
    <property type="nucleotide sequence ID" value="NZ_CP146275.1"/>
</dbReference>
<dbReference type="NCBIfam" id="TIGR01843">
    <property type="entry name" value="type_I_hlyD"/>
    <property type="match status" value="1"/>
</dbReference>
<evidence type="ECO:0000256" key="5">
    <source>
        <dbReference type="ARBA" id="ARBA00022519"/>
    </source>
</evidence>
<dbReference type="Pfam" id="PF25994">
    <property type="entry name" value="HH_AprE"/>
    <property type="match status" value="1"/>
</dbReference>